<reference evidence="2" key="1">
    <citation type="journal article" date="2014" name="Proc. Natl. Acad. Sci. U.S.A.">
        <title>Extensive sampling of basidiomycete genomes demonstrates inadequacy of the white-rot/brown-rot paradigm for wood decay fungi.</title>
        <authorList>
            <person name="Riley R."/>
            <person name="Salamov A.A."/>
            <person name="Brown D.W."/>
            <person name="Nagy L.G."/>
            <person name="Floudas D."/>
            <person name="Held B.W."/>
            <person name="Levasseur A."/>
            <person name="Lombard V."/>
            <person name="Morin E."/>
            <person name="Otillar R."/>
            <person name="Lindquist E.A."/>
            <person name="Sun H."/>
            <person name="LaButti K.M."/>
            <person name="Schmutz J."/>
            <person name="Jabbour D."/>
            <person name="Luo H."/>
            <person name="Baker S.E."/>
            <person name="Pisabarro A.G."/>
            <person name="Walton J.D."/>
            <person name="Blanchette R.A."/>
            <person name="Henrissat B."/>
            <person name="Martin F."/>
            <person name="Cullen D."/>
            <person name="Hibbett D.S."/>
            <person name="Grigoriev I.V."/>
        </authorList>
    </citation>
    <scope>NUCLEOTIDE SEQUENCE [LARGE SCALE GENOMIC DNA]</scope>
    <source>
        <strain evidence="2">FD-172 SS1</strain>
    </source>
</reference>
<dbReference type="PANTHER" id="PTHR28037">
    <property type="entry name" value="ALCOHOL O-ACETYLTRANSFERASE 1-RELATED"/>
    <property type="match status" value="1"/>
</dbReference>
<dbReference type="Proteomes" id="UP000027195">
    <property type="component" value="Unassembled WGS sequence"/>
</dbReference>
<protein>
    <recommendedName>
        <fullName evidence="3">Condensation domain-containing protein</fullName>
    </recommendedName>
</protein>
<evidence type="ECO:0000313" key="1">
    <source>
        <dbReference type="EMBL" id="KDQ07963.1"/>
    </source>
</evidence>
<dbReference type="PANTHER" id="PTHR28037:SF1">
    <property type="entry name" value="ALCOHOL O-ACETYLTRANSFERASE 1-RELATED"/>
    <property type="match status" value="1"/>
</dbReference>
<dbReference type="Gene3D" id="3.30.559.10">
    <property type="entry name" value="Chloramphenicol acetyltransferase-like domain"/>
    <property type="match status" value="1"/>
</dbReference>
<dbReference type="InterPro" id="IPR023213">
    <property type="entry name" value="CAT-like_dom_sf"/>
</dbReference>
<organism evidence="1 2">
    <name type="scientific">Botryobasidium botryosum (strain FD-172 SS1)</name>
    <dbReference type="NCBI Taxonomy" id="930990"/>
    <lineage>
        <taxon>Eukaryota</taxon>
        <taxon>Fungi</taxon>
        <taxon>Dikarya</taxon>
        <taxon>Basidiomycota</taxon>
        <taxon>Agaricomycotina</taxon>
        <taxon>Agaricomycetes</taxon>
        <taxon>Cantharellales</taxon>
        <taxon>Botryobasidiaceae</taxon>
        <taxon>Botryobasidium</taxon>
    </lineage>
</organism>
<gene>
    <name evidence="1" type="ORF">BOTBODRAFT_166498</name>
</gene>
<dbReference type="InterPro" id="IPR052058">
    <property type="entry name" value="Alcohol_O-acetyltransferase"/>
</dbReference>
<dbReference type="OrthoDB" id="3355480at2759"/>
<dbReference type="STRING" id="930990.A0A067LX57"/>
<name>A0A067LX57_BOTB1</name>
<proteinExistence type="predicted"/>
<dbReference type="HOGENOM" id="CLU_016660_0_0_1"/>
<evidence type="ECO:0000313" key="2">
    <source>
        <dbReference type="Proteomes" id="UP000027195"/>
    </source>
</evidence>
<dbReference type="InParanoid" id="A0A067LX57"/>
<dbReference type="EMBL" id="KL198098">
    <property type="protein sequence ID" value="KDQ07963.1"/>
    <property type="molecule type" value="Genomic_DNA"/>
</dbReference>
<evidence type="ECO:0008006" key="3">
    <source>
        <dbReference type="Google" id="ProtNLM"/>
    </source>
</evidence>
<sequence length="530" mass="58144">MSPVPTSLPKLADLSLNGFKHASASESKTFDRKMGDCEASYFLPSRADGVNDMYLHLGFTAPPALMSNDRVLAAWTLIRLRNPLLVSKVVMNSYEDVRFTYSAPANPEDAFEEAKGAFERSNLAKDELIGNYLNGPRTLSSDRLSYLYLSSPVSSAGSNAESQEFNFLLCTTHYLGDGMALHTTANEFLGLVGGEKSTGELKDMITEEWRAKWKKSSDVNPLPVAVEDRLSLPPGRLRKAAAAVDFQNDQRKLIGGHSLPRANTGPRKTIVPTVSFDEQKTKAILKKCKTNGVSIAHALFAICNIALIRANGGKTPELPMMMYSAMNLRPYLNPSPTYNLSYWFLAIGYYNVVLPSFLRPADVDKTFWLRAQSAKAQTAKAVKSKMLVGRCLEMSKVRGERARKWAAEDDGVVVRVPPAAKPAPVLASEAENKSKENPKFNLPPAPSSAIVGLSLLGNLDAMYAHASFPKVKLHTLTTGSRQRKGGMLMFGYTFVGKLWVSLGWDVNGFDQSVVNAFWKGVVDGVEEFLV</sequence>
<dbReference type="Gene3D" id="3.30.559.30">
    <property type="entry name" value="Nonribosomal peptide synthetase, condensation domain"/>
    <property type="match status" value="1"/>
</dbReference>
<dbReference type="AlphaFoldDB" id="A0A067LX57"/>
<accession>A0A067LX57</accession>
<keyword evidence="2" id="KW-1185">Reference proteome</keyword>